<feature type="domain" description="F-box" evidence="2">
    <location>
        <begin position="23"/>
        <end position="69"/>
    </location>
</feature>
<dbReference type="PANTHER" id="PTHR31672">
    <property type="entry name" value="BNACNNG10540D PROTEIN"/>
    <property type="match status" value="1"/>
</dbReference>
<dbReference type="InterPro" id="IPR050796">
    <property type="entry name" value="SCF_F-box_component"/>
</dbReference>
<dbReference type="OrthoDB" id="1418123at2759"/>
<dbReference type="EnsemblPlants" id="AES74801">
    <property type="protein sequence ID" value="AES74801"/>
    <property type="gene ID" value="MTR_6g013270"/>
</dbReference>
<dbReference type="SUPFAM" id="SSF81383">
    <property type="entry name" value="F-box domain"/>
    <property type="match status" value="1"/>
</dbReference>
<dbReference type="PROSITE" id="PS50181">
    <property type="entry name" value="FBOX"/>
    <property type="match status" value="1"/>
</dbReference>
<proteinExistence type="predicted"/>
<feature type="region of interest" description="Disordered" evidence="1">
    <location>
        <begin position="1"/>
        <end position="23"/>
    </location>
</feature>
<dbReference type="PANTHER" id="PTHR31672:SF13">
    <property type="entry name" value="F-BOX PROTEIN CPR30-LIKE"/>
    <property type="match status" value="1"/>
</dbReference>
<evidence type="ECO:0000313" key="6">
    <source>
        <dbReference type="Proteomes" id="UP000002051"/>
    </source>
</evidence>
<reference evidence="3 6" key="2">
    <citation type="journal article" date="2014" name="BMC Genomics">
        <title>An improved genome release (version Mt4.0) for the model legume Medicago truncatula.</title>
        <authorList>
            <person name="Tang H."/>
            <person name="Krishnakumar V."/>
            <person name="Bidwell S."/>
            <person name="Rosen B."/>
            <person name="Chan A."/>
            <person name="Zhou S."/>
            <person name="Gentzbittel L."/>
            <person name="Childs K.L."/>
            <person name="Yandell M."/>
            <person name="Gundlach H."/>
            <person name="Mayer K.F."/>
            <person name="Schwartz D.C."/>
            <person name="Town C.D."/>
        </authorList>
    </citation>
    <scope>GENOME REANNOTATION</scope>
    <source>
        <strain evidence="5 6">cv. Jemalong A17</strain>
    </source>
</reference>
<dbReference type="PaxDb" id="3880-AES74801"/>
<protein>
    <submittedName>
        <fullName evidence="3">F-box protein interaction domain protein</fullName>
    </submittedName>
    <submittedName>
        <fullName evidence="4">Putative F-box domain-containing protein</fullName>
    </submittedName>
</protein>
<name>G7KLD8_MEDTR</name>
<evidence type="ECO:0000256" key="1">
    <source>
        <dbReference type="SAM" id="MobiDB-lite"/>
    </source>
</evidence>
<evidence type="ECO:0000313" key="3">
    <source>
        <dbReference type="EMBL" id="AES74801.2"/>
    </source>
</evidence>
<gene>
    <name evidence="5" type="primary">11407686</name>
    <name evidence="3" type="ordered locus">MTR_6g013270</name>
    <name evidence="4" type="ORF">MtrunA17_Chr6g0453851</name>
</gene>
<dbReference type="SMART" id="SM00256">
    <property type="entry name" value="FBOX"/>
    <property type="match status" value="1"/>
</dbReference>
<feature type="compositionally biased region" description="Basic residues" evidence="1">
    <location>
        <begin position="1"/>
        <end position="10"/>
    </location>
</feature>
<dbReference type="Gramene" id="rna34363">
    <property type="protein sequence ID" value="RHN50108.1"/>
    <property type="gene ID" value="gene34363"/>
</dbReference>
<evidence type="ECO:0000313" key="4">
    <source>
        <dbReference type="EMBL" id="RHN50108.1"/>
    </source>
</evidence>
<dbReference type="HOGENOM" id="CLU_027176_1_4_1"/>
<dbReference type="eggNOG" id="ENOG502QUVH">
    <property type="taxonomic scope" value="Eukaryota"/>
</dbReference>
<dbReference type="EMBL" id="CM001222">
    <property type="protein sequence ID" value="AES74801.2"/>
    <property type="molecule type" value="Genomic_DNA"/>
</dbReference>
<dbReference type="STRING" id="3880.G7KLD8"/>
<reference evidence="5" key="3">
    <citation type="submission" date="2015-04" db="UniProtKB">
        <authorList>
            <consortium name="EnsemblPlants"/>
        </authorList>
    </citation>
    <scope>IDENTIFICATION</scope>
    <source>
        <strain evidence="5">cv. Jemalong A17</strain>
    </source>
</reference>
<evidence type="ECO:0000259" key="2">
    <source>
        <dbReference type="PROSITE" id="PS50181"/>
    </source>
</evidence>
<reference evidence="3 6" key="1">
    <citation type="journal article" date="2011" name="Nature">
        <title>The Medicago genome provides insight into the evolution of rhizobial symbioses.</title>
        <authorList>
            <person name="Young N.D."/>
            <person name="Debelle F."/>
            <person name="Oldroyd G.E."/>
            <person name="Geurts R."/>
            <person name="Cannon S.B."/>
            <person name="Udvardi M.K."/>
            <person name="Benedito V.A."/>
            <person name="Mayer K.F."/>
            <person name="Gouzy J."/>
            <person name="Schoof H."/>
            <person name="Van de Peer Y."/>
            <person name="Proost S."/>
            <person name="Cook D.R."/>
            <person name="Meyers B.C."/>
            <person name="Spannagl M."/>
            <person name="Cheung F."/>
            <person name="De Mita S."/>
            <person name="Krishnakumar V."/>
            <person name="Gundlach H."/>
            <person name="Zhou S."/>
            <person name="Mudge J."/>
            <person name="Bharti A.K."/>
            <person name="Murray J.D."/>
            <person name="Naoumkina M.A."/>
            <person name="Rosen B."/>
            <person name="Silverstein K.A."/>
            <person name="Tang H."/>
            <person name="Rombauts S."/>
            <person name="Zhao P.X."/>
            <person name="Zhou P."/>
            <person name="Barbe V."/>
            <person name="Bardou P."/>
            <person name="Bechner M."/>
            <person name="Bellec A."/>
            <person name="Berger A."/>
            <person name="Berges H."/>
            <person name="Bidwell S."/>
            <person name="Bisseling T."/>
            <person name="Choisne N."/>
            <person name="Couloux A."/>
            <person name="Denny R."/>
            <person name="Deshpande S."/>
            <person name="Dai X."/>
            <person name="Doyle J.J."/>
            <person name="Dudez A.M."/>
            <person name="Farmer A.D."/>
            <person name="Fouteau S."/>
            <person name="Franken C."/>
            <person name="Gibelin C."/>
            <person name="Gish J."/>
            <person name="Goldstein S."/>
            <person name="Gonzalez A.J."/>
            <person name="Green P.J."/>
            <person name="Hallab A."/>
            <person name="Hartog M."/>
            <person name="Hua A."/>
            <person name="Humphray S.J."/>
            <person name="Jeong D.H."/>
            <person name="Jing Y."/>
            <person name="Jocker A."/>
            <person name="Kenton S.M."/>
            <person name="Kim D.J."/>
            <person name="Klee K."/>
            <person name="Lai H."/>
            <person name="Lang C."/>
            <person name="Lin S."/>
            <person name="Macmil S.L."/>
            <person name="Magdelenat G."/>
            <person name="Matthews L."/>
            <person name="McCorrison J."/>
            <person name="Monaghan E.L."/>
            <person name="Mun J.H."/>
            <person name="Najar F.Z."/>
            <person name="Nicholson C."/>
            <person name="Noirot C."/>
            <person name="O'Bleness M."/>
            <person name="Paule C.R."/>
            <person name="Poulain J."/>
            <person name="Prion F."/>
            <person name="Qin B."/>
            <person name="Qu C."/>
            <person name="Retzel E.F."/>
            <person name="Riddle C."/>
            <person name="Sallet E."/>
            <person name="Samain S."/>
            <person name="Samson N."/>
            <person name="Sanders I."/>
            <person name="Saurat O."/>
            <person name="Scarpelli C."/>
            <person name="Schiex T."/>
            <person name="Segurens B."/>
            <person name="Severin A.J."/>
            <person name="Sherrier D.J."/>
            <person name="Shi R."/>
            <person name="Sims S."/>
            <person name="Singer S.R."/>
            <person name="Sinharoy S."/>
            <person name="Sterck L."/>
            <person name="Viollet A."/>
            <person name="Wang B.B."/>
            <person name="Wang K."/>
            <person name="Wang M."/>
            <person name="Wang X."/>
            <person name="Warfsmann J."/>
            <person name="Weissenbach J."/>
            <person name="White D.D."/>
            <person name="White J.D."/>
            <person name="Wiley G.B."/>
            <person name="Wincker P."/>
            <person name="Xing Y."/>
            <person name="Yang L."/>
            <person name="Yao Z."/>
            <person name="Ying F."/>
            <person name="Zhai J."/>
            <person name="Zhou L."/>
            <person name="Zuber A."/>
            <person name="Denarie J."/>
            <person name="Dixon R.A."/>
            <person name="May G.D."/>
            <person name="Schwartz D.C."/>
            <person name="Rogers J."/>
            <person name="Quetier F."/>
            <person name="Town C.D."/>
            <person name="Roe B.A."/>
        </authorList>
    </citation>
    <scope>NUCLEOTIDE SEQUENCE [LARGE SCALE GENOMIC DNA]</scope>
    <source>
        <strain evidence="3">A17</strain>
        <strain evidence="5 6">cv. Jemalong A17</strain>
    </source>
</reference>
<dbReference type="Gene3D" id="1.20.1280.50">
    <property type="match status" value="1"/>
</dbReference>
<dbReference type="CDD" id="cd22157">
    <property type="entry name" value="F-box_AtFBW1-like"/>
    <property type="match status" value="1"/>
</dbReference>
<reference evidence="7" key="4">
    <citation type="journal article" date="2018" name="Nat. Plants">
        <title>Whole-genome landscape of Medicago truncatula symbiotic genes.</title>
        <authorList>
            <person name="Pecrix Y."/>
            <person name="Staton S.E."/>
            <person name="Sallet E."/>
            <person name="Lelandais-Briere C."/>
            <person name="Moreau S."/>
            <person name="Carrere S."/>
            <person name="Blein T."/>
            <person name="Jardinaud M.F."/>
            <person name="Latrasse D."/>
            <person name="Zouine M."/>
            <person name="Zahm M."/>
            <person name="Kreplak J."/>
            <person name="Mayjonade B."/>
            <person name="Satge C."/>
            <person name="Perez M."/>
            <person name="Cauet S."/>
            <person name="Marande W."/>
            <person name="Chantry-Darmon C."/>
            <person name="Lopez-Roques C."/>
            <person name="Bouchez O."/>
            <person name="Berard A."/>
            <person name="Debelle F."/>
            <person name="Munos S."/>
            <person name="Bendahmane A."/>
            <person name="Berges H."/>
            <person name="Niebel A."/>
            <person name="Buitink J."/>
            <person name="Frugier F."/>
            <person name="Benhamed M."/>
            <person name="Crespi M."/>
            <person name="Gouzy J."/>
            <person name="Gamas P."/>
        </authorList>
    </citation>
    <scope>NUCLEOTIDE SEQUENCE [LARGE SCALE GENOMIC DNA]</scope>
    <source>
        <strain evidence="7">cv. Jemalong A17</strain>
    </source>
</reference>
<dbReference type="InterPro" id="IPR017451">
    <property type="entry name" value="F-box-assoc_interact_dom"/>
</dbReference>
<dbReference type="EMBL" id="PSQE01000006">
    <property type="protein sequence ID" value="RHN50108.1"/>
    <property type="molecule type" value="Genomic_DNA"/>
</dbReference>
<dbReference type="InterPro" id="IPR001810">
    <property type="entry name" value="F-box_dom"/>
</dbReference>
<dbReference type="InterPro" id="IPR036047">
    <property type="entry name" value="F-box-like_dom_sf"/>
</dbReference>
<dbReference type="InterPro" id="IPR006527">
    <property type="entry name" value="F-box-assoc_dom_typ1"/>
</dbReference>
<dbReference type="Pfam" id="PF00646">
    <property type="entry name" value="F-box"/>
    <property type="match status" value="1"/>
</dbReference>
<dbReference type="KEGG" id="mtr:11407686"/>
<dbReference type="Proteomes" id="UP000002051">
    <property type="component" value="Chromosome 6"/>
</dbReference>
<organism evidence="3 6">
    <name type="scientific">Medicago truncatula</name>
    <name type="common">Barrel medic</name>
    <name type="synonym">Medicago tribuloides</name>
    <dbReference type="NCBI Taxonomy" id="3880"/>
    <lineage>
        <taxon>Eukaryota</taxon>
        <taxon>Viridiplantae</taxon>
        <taxon>Streptophyta</taxon>
        <taxon>Embryophyta</taxon>
        <taxon>Tracheophyta</taxon>
        <taxon>Spermatophyta</taxon>
        <taxon>Magnoliopsida</taxon>
        <taxon>eudicotyledons</taxon>
        <taxon>Gunneridae</taxon>
        <taxon>Pentapetalae</taxon>
        <taxon>rosids</taxon>
        <taxon>fabids</taxon>
        <taxon>Fabales</taxon>
        <taxon>Fabaceae</taxon>
        <taxon>Papilionoideae</taxon>
        <taxon>50 kb inversion clade</taxon>
        <taxon>NPAAA clade</taxon>
        <taxon>Hologalegina</taxon>
        <taxon>IRL clade</taxon>
        <taxon>Trifolieae</taxon>
        <taxon>Medicago</taxon>
    </lineage>
</organism>
<dbReference type="Pfam" id="PF07734">
    <property type="entry name" value="FBA_1"/>
    <property type="match status" value="1"/>
</dbReference>
<reference evidence="4" key="5">
    <citation type="journal article" date="2018" name="Nat. Plants">
        <title>Whole-genome landscape of Medicago truncatula symbiotic genes.</title>
        <authorList>
            <person name="Pecrix Y."/>
            <person name="Gamas P."/>
            <person name="Carrere S."/>
        </authorList>
    </citation>
    <scope>NUCLEOTIDE SEQUENCE</scope>
    <source>
        <tissue evidence="4">Leaves</tissue>
    </source>
</reference>
<dbReference type="NCBIfam" id="TIGR01640">
    <property type="entry name" value="F_box_assoc_1"/>
    <property type="match status" value="1"/>
</dbReference>
<sequence length="397" mass="45662">MTTMTGRKRGGTSTRTLTQLPPTNSPPLLPFDLVAEILCCLPVKHLLQLRCVCKSWNSLISHDSKFAKNHLRLSTSNHDRHDLILVSAAPLFYLSGCSISSIFSSAASFTSFKWLNNHRLILNLKGDYIGRVTTCDGMVCVRIDESLAFLCNPSIRKFKILPPLINPSQKYLQTSFTLVYDRFTSNYKIIALSVRDYYQKNREINVHTLGTDYWKGIHDFPNRHLIQGPGIFLSDSLHWLPYDGRSGSSGKVIVSLHLQKESYQELSHPLYDIQSETDNTLGMLRDCLCIFSNSDKFFDVWIMKEYGNGQSWTKLLSVPQMGDAYIYILTKPLYISEHDQVLMYFMKRRKFSLAVYDSINDTYKIPEIQGNIQVPMEGRFYFPYVYIESLISPFFQD</sequence>
<evidence type="ECO:0000313" key="7">
    <source>
        <dbReference type="Proteomes" id="UP000265566"/>
    </source>
</evidence>
<keyword evidence="6" id="KW-1185">Reference proteome</keyword>
<dbReference type="Proteomes" id="UP000265566">
    <property type="component" value="Chromosome 6"/>
</dbReference>
<accession>G7KLD8</accession>
<dbReference type="AlphaFoldDB" id="G7KLD8"/>
<evidence type="ECO:0000313" key="5">
    <source>
        <dbReference type="EnsemblPlants" id="AES74801"/>
    </source>
</evidence>